<organism evidence="1 2">
    <name type="scientific">Caenorhabditis tropicalis</name>
    <dbReference type="NCBI Taxonomy" id="1561998"/>
    <lineage>
        <taxon>Eukaryota</taxon>
        <taxon>Metazoa</taxon>
        <taxon>Ecdysozoa</taxon>
        <taxon>Nematoda</taxon>
        <taxon>Chromadorea</taxon>
        <taxon>Rhabditida</taxon>
        <taxon>Rhabditina</taxon>
        <taxon>Rhabditomorpha</taxon>
        <taxon>Rhabditoidea</taxon>
        <taxon>Rhabditidae</taxon>
        <taxon>Peloderinae</taxon>
        <taxon>Caenorhabditis</taxon>
    </lineage>
</organism>
<dbReference type="WBParaSite" id="Csp11.Scaffold535.g3253.t2">
    <property type="protein sequence ID" value="Csp11.Scaffold535.g3253.t2"/>
    <property type="gene ID" value="Csp11.Scaffold535.g3253"/>
</dbReference>
<keyword evidence="1" id="KW-1185">Reference proteome</keyword>
<evidence type="ECO:0000313" key="1">
    <source>
        <dbReference type="Proteomes" id="UP000095282"/>
    </source>
</evidence>
<sequence>MTCALNGRIGNTRTVGIAGFKKGATREQYEIVGLAQGYMEVVETLVCDPSTGYFHIEKSSSEYETFWCAFRNYGNDWWIDLPEP</sequence>
<proteinExistence type="predicted"/>
<name>A0A1I7T7T8_9PELO</name>
<reference evidence="2" key="1">
    <citation type="submission" date="2016-11" db="UniProtKB">
        <authorList>
            <consortium name="WormBaseParasite"/>
        </authorList>
    </citation>
    <scope>IDENTIFICATION</scope>
</reference>
<dbReference type="AlphaFoldDB" id="A0A1I7T7T8"/>
<dbReference type="Proteomes" id="UP000095282">
    <property type="component" value="Unplaced"/>
</dbReference>
<evidence type="ECO:0000313" key="2">
    <source>
        <dbReference type="WBParaSite" id="Csp11.Scaffold535.g3253.t2"/>
    </source>
</evidence>
<protein>
    <submittedName>
        <fullName evidence="2">Fibrinogen C-terminal domain-containing protein</fullName>
    </submittedName>
</protein>
<accession>A0A1I7T7T8</accession>